<protein>
    <submittedName>
        <fullName evidence="1">Uncharacterized protein</fullName>
    </submittedName>
</protein>
<accession>A0AAW1P3J7</accession>
<evidence type="ECO:0000313" key="2">
    <source>
        <dbReference type="Proteomes" id="UP001465755"/>
    </source>
</evidence>
<proteinExistence type="predicted"/>
<gene>
    <name evidence="1" type="ORF">WJX73_009649</name>
</gene>
<keyword evidence="2" id="KW-1185">Reference proteome</keyword>
<comment type="caution">
    <text evidence="1">The sequence shown here is derived from an EMBL/GenBank/DDBJ whole genome shotgun (WGS) entry which is preliminary data.</text>
</comment>
<name>A0AAW1P3J7_9CHLO</name>
<sequence length="329" mass="36837">MSADDLKKVAVGRRRTANGFEELQSLSFSGKLSSASLTARLQTKDLWGTLHHGDSEAEIDRSGAQLSPGYYEYRLFGGTEVIVFDLDGAPTPQTFYSQEHLRGWAEMNGVRGLRLDAGPNLACHFSQLQTGKMYRMTGGAAGVGTRLDDLDRNVLNSAHASEDEMVLALRDRLLQEGYSMSGIDSRPELRILRDRNGRAVKEFDGWVYAFHNGKKELWLGSRKAATDGTADVKELVTDGLKYVKLSEDGCSSARRYSFTMAGRVPRFFFLADHVKEPWRTEPILDKYCREQGVRRFARTGKNLRQVVPKTSSMMASRCTMQTMPAKMLL</sequence>
<organism evidence="1 2">
    <name type="scientific">Symbiochloris irregularis</name>
    <dbReference type="NCBI Taxonomy" id="706552"/>
    <lineage>
        <taxon>Eukaryota</taxon>
        <taxon>Viridiplantae</taxon>
        <taxon>Chlorophyta</taxon>
        <taxon>core chlorophytes</taxon>
        <taxon>Trebouxiophyceae</taxon>
        <taxon>Trebouxiales</taxon>
        <taxon>Trebouxiaceae</taxon>
        <taxon>Symbiochloris</taxon>
    </lineage>
</organism>
<dbReference type="AlphaFoldDB" id="A0AAW1P3J7"/>
<reference evidence="1 2" key="1">
    <citation type="journal article" date="2024" name="Nat. Commun.">
        <title>Phylogenomics reveals the evolutionary origins of lichenization in chlorophyte algae.</title>
        <authorList>
            <person name="Puginier C."/>
            <person name="Libourel C."/>
            <person name="Otte J."/>
            <person name="Skaloud P."/>
            <person name="Haon M."/>
            <person name="Grisel S."/>
            <person name="Petersen M."/>
            <person name="Berrin J.G."/>
            <person name="Delaux P.M."/>
            <person name="Dal Grande F."/>
            <person name="Keller J."/>
        </authorList>
    </citation>
    <scope>NUCLEOTIDE SEQUENCE [LARGE SCALE GENOMIC DNA]</scope>
    <source>
        <strain evidence="1 2">SAG 2036</strain>
    </source>
</reference>
<dbReference type="Proteomes" id="UP001465755">
    <property type="component" value="Unassembled WGS sequence"/>
</dbReference>
<dbReference type="EMBL" id="JALJOQ010000049">
    <property type="protein sequence ID" value="KAK9804618.1"/>
    <property type="molecule type" value="Genomic_DNA"/>
</dbReference>
<evidence type="ECO:0000313" key="1">
    <source>
        <dbReference type="EMBL" id="KAK9804618.1"/>
    </source>
</evidence>